<organism evidence="22 23">
    <name type="scientific">Dissophora globulifera</name>
    <dbReference type="NCBI Taxonomy" id="979702"/>
    <lineage>
        <taxon>Eukaryota</taxon>
        <taxon>Fungi</taxon>
        <taxon>Fungi incertae sedis</taxon>
        <taxon>Mucoromycota</taxon>
        <taxon>Mortierellomycotina</taxon>
        <taxon>Mortierellomycetes</taxon>
        <taxon>Mortierellales</taxon>
        <taxon>Mortierellaceae</taxon>
        <taxon>Dissophora</taxon>
    </lineage>
</organism>
<dbReference type="HAMAP" id="MF_00323">
    <property type="entry name" value="Ferrochelatase"/>
    <property type="match status" value="1"/>
</dbReference>
<dbReference type="SUPFAM" id="SSF64268">
    <property type="entry name" value="PX domain"/>
    <property type="match status" value="1"/>
</dbReference>
<dbReference type="InterPro" id="IPR001015">
    <property type="entry name" value="Ferrochelatase"/>
</dbReference>
<dbReference type="InterPro" id="IPR019772">
    <property type="entry name" value="Ferrochelatase_AS"/>
</dbReference>
<keyword evidence="13" id="KW-0627">Porphyrin biosynthesis</keyword>
<dbReference type="PROSITE" id="PS00534">
    <property type="entry name" value="FERROCHELATASE"/>
    <property type="match status" value="1"/>
</dbReference>
<evidence type="ECO:0000256" key="5">
    <source>
        <dbReference type="ARBA" id="ARBA00022443"/>
    </source>
</evidence>
<evidence type="ECO:0000256" key="13">
    <source>
        <dbReference type="ARBA" id="ARBA00023244"/>
    </source>
</evidence>
<feature type="domain" description="PX" evidence="21">
    <location>
        <begin position="288"/>
        <end position="413"/>
    </location>
</feature>
<evidence type="ECO:0000256" key="14">
    <source>
        <dbReference type="ARBA" id="ARBA00029619"/>
    </source>
</evidence>
<feature type="region of interest" description="Disordered" evidence="19">
    <location>
        <begin position="199"/>
        <end position="218"/>
    </location>
</feature>
<keyword evidence="5 17" id="KW-0728">SH3 domain</keyword>
<dbReference type="CDD" id="cd00419">
    <property type="entry name" value="Ferrochelatase_C"/>
    <property type="match status" value="1"/>
</dbReference>
<dbReference type="PROSITE" id="PS50002">
    <property type="entry name" value="SH3"/>
    <property type="match status" value="1"/>
</dbReference>
<dbReference type="Pfam" id="PF00787">
    <property type="entry name" value="PX"/>
    <property type="match status" value="1"/>
</dbReference>
<comment type="pathway">
    <text evidence="2">Porphyrin-containing compound metabolism; protoheme biosynthesis; protoheme from protoporphyrin-IX: step 1/1.</text>
</comment>
<dbReference type="SMART" id="SM00326">
    <property type="entry name" value="SH3"/>
    <property type="match status" value="1"/>
</dbReference>
<dbReference type="FunFam" id="3.40.50.1400:FF:000003">
    <property type="entry name" value="Ferrochelatase"/>
    <property type="match status" value="1"/>
</dbReference>
<feature type="region of interest" description="Disordered" evidence="19">
    <location>
        <begin position="27"/>
        <end position="70"/>
    </location>
</feature>
<dbReference type="PROSITE" id="PS50195">
    <property type="entry name" value="PX"/>
    <property type="match status" value="1"/>
</dbReference>
<dbReference type="InterPro" id="IPR001452">
    <property type="entry name" value="SH3_domain"/>
</dbReference>
<dbReference type="AlphaFoldDB" id="A0A9P6RR04"/>
<reference evidence="22" key="1">
    <citation type="journal article" date="2020" name="Fungal Divers.">
        <title>Resolving the Mortierellaceae phylogeny through synthesis of multi-gene phylogenetics and phylogenomics.</title>
        <authorList>
            <person name="Vandepol N."/>
            <person name="Liber J."/>
            <person name="Desiro A."/>
            <person name="Na H."/>
            <person name="Kennedy M."/>
            <person name="Barry K."/>
            <person name="Grigoriev I.V."/>
            <person name="Miller A.N."/>
            <person name="O'Donnell K."/>
            <person name="Stajich J.E."/>
            <person name="Bonito G."/>
        </authorList>
    </citation>
    <scope>NUCLEOTIDE SEQUENCE</scope>
    <source>
        <strain evidence="22">REB-010B</strain>
    </source>
</reference>
<evidence type="ECO:0000256" key="12">
    <source>
        <dbReference type="ARBA" id="ARBA00023239"/>
    </source>
</evidence>
<name>A0A9P6RR04_9FUNG</name>
<keyword evidence="8" id="KW-0408">Iron</keyword>
<dbReference type="Gene3D" id="2.30.30.40">
    <property type="entry name" value="SH3 Domains"/>
    <property type="match status" value="1"/>
</dbReference>
<evidence type="ECO:0000256" key="9">
    <source>
        <dbReference type="ARBA" id="ARBA00023128"/>
    </source>
</evidence>
<dbReference type="GO" id="GO:0004325">
    <property type="term" value="F:ferrochelatase activity"/>
    <property type="evidence" value="ECO:0007669"/>
    <property type="project" value="UniProtKB-EC"/>
</dbReference>
<dbReference type="Proteomes" id="UP000738325">
    <property type="component" value="Unassembled WGS sequence"/>
</dbReference>
<dbReference type="GO" id="GO:0035091">
    <property type="term" value="F:phosphatidylinositol binding"/>
    <property type="evidence" value="ECO:0007669"/>
    <property type="project" value="InterPro"/>
</dbReference>
<evidence type="ECO:0000256" key="4">
    <source>
        <dbReference type="ARBA" id="ARBA00021249"/>
    </source>
</evidence>
<dbReference type="InterPro" id="IPR033659">
    <property type="entry name" value="Ferrochelatase_N"/>
</dbReference>
<dbReference type="GO" id="GO:0006783">
    <property type="term" value="P:heme biosynthetic process"/>
    <property type="evidence" value="ECO:0007669"/>
    <property type="project" value="UniProtKB-KW"/>
</dbReference>
<evidence type="ECO:0000256" key="15">
    <source>
        <dbReference type="ARBA" id="ARBA00032440"/>
    </source>
</evidence>
<dbReference type="InterPro" id="IPR033644">
    <property type="entry name" value="Ferrochelatase_C"/>
</dbReference>
<feature type="compositionally biased region" description="Polar residues" evidence="19">
    <location>
        <begin position="40"/>
        <end position="51"/>
    </location>
</feature>
<dbReference type="Gene3D" id="3.30.1520.10">
    <property type="entry name" value="Phox-like domain"/>
    <property type="match status" value="1"/>
</dbReference>
<evidence type="ECO:0000256" key="17">
    <source>
        <dbReference type="PROSITE-ProRule" id="PRU00192"/>
    </source>
</evidence>
<dbReference type="GO" id="GO:0005743">
    <property type="term" value="C:mitochondrial inner membrane"/>
    <property type="evidence" value="ECO:0007669"/>
    <property type="project" value="UniProtKB-SubCell"/>
</dbReference>
<evidence type="ECO:0000256" key="16">
    <source>
        <dbReference type="ARBA" id="ARBA00034332"/>
    </source>
</evidence>
<evidence type="ECO:0000256" key="6">
    <source>
        <dbReference type="ARBA" id="ARBA00022792"/>
    </source>
</evidence>
<keyword evidence="23" id="KW-1185">Reference proteome</keyword>
<dbReference type="OrthoDB" id="10254720at2759"/>
<feature type="compositionally biased region" description="Polar residues" evidence="19">
    <location>
        <begin position="229"/>
        <end position="251"/>
    </location>
</feature>
<comment type="similarity">
    <text evidence="3 18">Belongs to the ferrochelatase family.</text>
</comment>
<dbReference type="InterPro" id="IPR019497">
    <property type="entry name" value="Sorting_nexin_WASP-bd-dom"/>
</dbReference>
<dbReference type="Gene3D" id="3.40.50.1400">
    <property type="match status" value="2"/>
</dbReference>
<dbReference type="InterPro" id="IPR027267">
    <property type="entry name" value="AH/BAR_dom_sf"/>
</dbReference>
<comment type="subcellular location">
    <subcellularLocation>
        <location evidence="1">Mitochondrion inner membrane</location>
        <topology evidence="1">Peripheral membrane protein</topology>
        <orientation evidence="1">Matrix side</orientation>
    </subcellularLocation>
</comment>
<evidence type="ECO:0000259" key="20">
    <source>
        <dbReference type="PROSITE" id="PS50002"/>
    </source>
</evidence>
<dbReference type="SUPFAM" id="SSF53800">
    <property type="entry name" value="Chelatase"/>
    <property type="match status" value="1"/>
</dbReference>
<keyword evidence="7" id="KW-0809">Transit peptide</keyword>
<evidence type="ECO:0000256" key="3">
    <source>
        <dbReference type="ARBA" id="ARBA00007718"/>
    </source>
</evidence>
<sequence>MLSSAPAIPKIHPVFATQPQTLPAVNGADLEVEYKDGAATAQSPKQQQQHTGQEPNSGQQSPQQQPPAQGWTVRGLYDFEGQPEFSELSFSAGDVLKVVKVGLAEGWSLAEKDGVRGLVPEAYITYIHDFSISPDGHGGHMQQNSTASAYSSYSTATVTASTNPRNSVFGKRQLNRFSWFVTTGVEEFLLTGGVPANNTAGTAKHGQGHSADSPTHRLSSVQDFYEKSPPNSGGSLRQNSQTHGPGSSVRSHSGEKVVDDSDDEEEVTESDKHYIQSGPSWQEKAPLFKVKVHDPETRRKMAGMQEYTLFQITSTFTQGVSVTVERRYSQFEWLYERLVNKFGALILPPLPEKQYAAHSLKGNYFKWQLGRFSEEFIERRRRALERFLNRLVRHPVLRYSDLLTHFLSCSDDGDWKRAEKKFESDRITGTTFFQHVYHPEFNVNEDGDIDLVERFNAHCKGSERLMPFLLDATMAYKEGISDSQFRYKRFGLALLNLISTTKDGLENRTLNDQLAWCWRENCADCLRLTKAMQTTAETMQVMADVHQTHITEGCQPWQDTIRENATPSSTFAPLVDMHTGTHKKLVEIFEKEQTMEEIDSETVKSRCDTVFNITLAEMDRVHDERVQDFEKGTKDFLDSQIAYHEKMLAQLKQARAGFSDPTYEKLSESPRFRSRFEKDLEDQRYQSQKPSRPVSAASAASVTNMSATVRAIQMFSSARSLSRISASASVTSRQAWARHPALAMPFTRAAVSAPRSFATTAATTDATDSKKQKPKTGIVLMNLGGPGTESEVHDFLLRLFSDGDLIPLPMQKYAAQFIAKRRTPKIKEQYNKIGGGSPIRKWTTEQGTAMEKILDKISPETAPHKHYIAFRYASPLTPEALQEMKNDGIERAIAFTQYPQYSCSTTGSSMNELYRQLKQFDPERKMKWSVIDRWHSHPGLVQAFANKIEEGLQKYPAETRDKVVVLFSAHSLPMDIVNRGDSYPSEVAATVNAVMTKLNFKNPYKLVWQSQVGPKPWLGPQTIASILGLGKKGYNDQLLVPIAFTSDHIETLFELDLEYGEEAREAGITGLKRAESLNADPVFIQAMADIVKSHLQETAEDIKISKQYAIRCPTCTNETCQNSRDYFNNQ</sequence>
<evidence type="ECO:0000259" key="21">
    <source>
        <dbReference type="PROSITE" id="PS50195"/>
    </source>
</evidence>
<gene>
    <name evidence="22" type="primary">HEM15</name>
    <name evidence="22" type="ORF">BGZ99_000995</name>
</gene>
<dbReference type="Pfam" id="PF00762">
    <property type="entry name" value="Ferrochelatase"/>
    <property type="match status" value="1"/>
</dbReference>
<dbReference type="Gene3D" id="1.20.1270.60">
    <property type="entry name" value="Arfaptin homology (AH) domain/BAR domain"/>
    <property type="match status" value="1"/>
</dbReference>
<dbReference type="PANTHER" id="PTHR11108:SF1">
    <property type="entry name" value="FERROCHELATASE, MITOCHONDRIAL"/>
    <property type="match status" value="1"/>
</dbReference>
<evidence type="ECO:0000313" key="22">
    <source>
        <dbReference type="EMBL" id="KAG0325154.1"/>
    </source>
</evidence>
<dbReference type="InterPro" id="IPR001683">
    <property type="entry name" value="PX_dom"/>
</dbReference>
<dbReference type="EC" id="4.98.1.1" evidence="16"/>
<keyword evidence="10" id="KW-0350">Heme biosynthesis</keyword>
<feature type="region of interest" description="Disordered" evidence="19">
    <location>
        <begin position="680"/>
        <end position="700"/>
    </location>
</feature>
<evidence type="ECO:0000256" key="8">
    <source>
        <dbReference type="ARBA" id="ARBA00023004"/>
    </source>
</evidence>
<dbReference type="PANTHER" id="PTHR11108">
    <property type="entry name" value="FERROCHELATASE"/>
    <property type="match status" value="1"/>
</dbReference>
<dbReference type="InterPro" id="IPR036028">
    <property type="entry name" value="SH3-like_dom_sf"/>
</dbReference>
<comment type="caution">
    <text evidence="22">The sequence shown here is derived from an EMBL/GenBank/DDBJ whole genome shotgun (WGS) entry which is preliminary data.</text>
</comment>
<dbReference type="CDD" id="cd03411">
    <property type="entry name" value="Ferrochelatase_N"/>
    <property type="match status" value="1"/>
</dbReference>
<dbReference type="NCBIfam" id="TIGR00109">
    <property type="entry name" value="hemH"/>
    <property type="match status" value="1"/>
</dbReference>
<evidence type="ECO:0000256" key="18">
    <source>
        <dbReference type="RuleBase" id="RU004185"/>
    </source>
</evidence>
<accession>A0A9P6RR04</accession>
<dbReference type="SUPFAM" id="SSF50044">
    <property type="entry name" value="SH3-domain"/>
    <property type="match status" value="1"/>
</dbReference>
<feature type="region of interest" description="Disordered" evidence="19">
    <location>
        <begin position="223"/>
        <end position="276"/>
    </location>
</feature>
<dbReference type="InterPro" id="IPR036871">
    <property type="entry name" value="PX_dom_sf"/>
</dbReference>
<dbReference type="EMBL" id="JAAAIP010000123">
    <property type="protein sequence ID" value="KAG0325154.1"/>
    <property type="molecule type" value="Genomic_DNA"/>
</dbReference>
<evidence type="ECO:0000313" key="23">
    <source>
        <dbReference type="Proteomes" id="UP000738325"/>
    </source>
</evidence>
<keyword evidence="9" id="KW-0496">Mitochondrion</keyword>
<dbReference type="Pfam" id="PF14604">
    <property type="entry name" value="SH3_9"/>
    <property type="match status" value="1"/>
</dbReference>
<dbReference type="SMART" id="SM00312">
    <property type="entry name" value="PX"/>
    <property type="match status" value="1"/>
</dbReference>
<evidence type="ECO:0000256" key="2">
    <source>
        <dbReference type="ARBA" id="ARBA00004943"/>
    </source>
</evidence>
<feature type="domain" description="SH3" evidence="20">
    <location>
        <begin position="68"/>
        <end position="129"/>
    </location>
</feature>
<evidence type="ECO:0000256" key="1">
    <source>
        <dbReference type="ARBA" id="ARBA00004443"/>
    </source>
</evidence>
<proteinExistence type="inferred from homology"/>
<evidence type="ECO:0000256" key="7">
    <source>
        <dbReference type="ARBA" id="ARBA00022946"/>
    </source>
</evidence>
<keyword evidence="11" id="KW-0472">Membrane</keyword>
<evidence type="ECO:0000256" key="11">
    <source>
        <dbReference type="ARBA" id="ARBA00023136"/>
    </source>
</evidence>
<keyword evidence="12" id="KW-0456">Lyase</keyword>
<evidence type="ECO:0000256" key="19">
    <source>
        <dbReference type="SAM" id="MobiDB-lite"/>
    </source>
</evidence>
<feature type="compositionally biased region" description="Low complexity" evidence="19">
    <location>
        <begin position="52"/>
        <end position="70"/>
    </location>
</feature>
<protein>
    <recommendedName>
        <fullName evidence="4">Ferrochelatase, mitochondrial</fullName>
        <ecNumber evidence="16">4.98.1.1</ecNumber>
    </recommendedName>
    <alternativeName>
        <fullName evidence="15">Heme synthase</fullName>
    </alternativeName>
    <alternativeName>
        <fullName evidence="14">Protoheme ferro-lyase</fullName>
    </alternativeName>
</protein>
<evidence type="ECO:0000256" key="10">
    <source>
        <dbReference type="ARBA" id="ARBA00023133"/>
    </source>
</evidence>
<keyword evidence="6" id="KW-0999">Mitochondrion inner membrane</keyword>
<dbReference type="Pfam" id="PF10456">
    <property type="entry name" value="BAR_3_WASP_bdg"/>
    <property type="match status" value="1"/>
</dbReference>